<keyword evidence="8" id="KW-1185">Reference proteome</keyword>
<proteinExistence type="predicted"/>
<dbReference type="GO" id="GO:0005829">
    <property type="term" value="C:cytosol"/>
    <property type="evidence" value="ECO:0007669"/>
    <property type="project" value="TreeGrafter"/>
</dbReference>
<dbReference type="Pfam" id="PF08543">
    <property type="entry name" value="Phos_pyr_kin"/>
    <property type="match status" value="1"/>
</dbReference>
<dbReference type="PANTHER" id="PTHR10534">
    <property type="entry name" value="PYRIDOXAL KINASE"/>
    <property type="match status" value="1"/>
</dbReference>
<dbReference type="GO" id="GO:0009443">
    <property type="term" value="P:pyridoxal 5'-phosphate salvage"/>
    <property type="evidence" value="ECO:0007669"/>
    <property type="project" value="InterPro"/>
</dbReference>
<gene>
    <name evidence="7" type="ORF">HMPREF9453_00936</name>
</gene>
<dbReference type="AlphaFoldDB" id="H1CZZ8"/>
<dbReference type="PANTHER" id="PTHR10534:SF2">
    <property type="entry name" value="PYRIDOXAL KINASE"/>
    <property type="match status" value="1"/>
</dbReference>
<keyword evidence="5" id="KW-0067">ATP-binding</keyword>
<evidence type="ECO:0000259" key="6">
    <source>
        <dbReference type="Pfam" id="PF08543"/>
    </source>
</evidence>
<dbReference type="STRING" id="742743.HMPREF9453_00936"/>
<dbReference type="InterPro" id="IPR029056">
    <property type="entry name" value="Ribokinase-like"/>
</dbReference>
<evidence type="ECO:0000256" key="3">
    <source>
        <dbReference type="ARBA" id="ARBA00022741"/>
    </source>
</evidence>
<dbReference type="GO" id="GO:0008478">
    <property type="term" value="F:pyridoxal kinase activity"/>
    <property type="evidence" value="ECO:0007669"/>
    <property type="project" value="UniProtKB-EC"/>
</dbReference>
<keyword evidence="2" id="KW-0808">Transferase</keyword>
<dbReference type="GO" id="GO:0005524">
    <property type="term" value="F:ATP binding"/>
    <property type="evidence" value="ECO:0007669"/>
    <property type="project" value="UniProtKB-KW"/>
</dbReference>
<protein>
    <recommendedName>
        <fullName evidence="1">pyridoxal kinase</fullName>
        <ecNumber evidence="1">2.7.1.35</ecNumber>
    </recommendedName>
</protein>
<keyword evidence="4" id="KW-0418">Kinase</keyword>
<dbReference type="eggNOG" id="COG2240">
    <property type="taxonomic scope" value="Bacteria"/>
</dbReference>
<dbReference type="Proteomes" id="UP000003277">
    <property type="component" value="Unassembled WGS sequence"/>
</dbReference>
<organism evidence="7 8">
    <name type="scientific">Dialister succinatiphilus YIT 11850</name>
    <dbReference type="NCBI Taxonomy" id="742743"/>
    <lineage>
        <taxon>Bacteria</taxon>
        <taxon>Bacillati</taxon>
        <taxon>Bacillota</taxon>
        <taxon>Negativicutes</taxon>
        <taxon>Veillonellales</taxon>
        <taxon>Veillonellaceae</taxon>
        <taxon>Dialister</taxon>
    </lineage>
</organism>
<dbReference type="PATRIC" id="fig|742743.3.peg.959"/>
<evidence type="ECO:0000313" key="7">
    <source>
        <dbReference type="EMBL" id="EHO63156.1"/>
    </source>
</evidence>
<dbReference type="RefSeq" id="WP_008859432.1">
    <property type="nucleotide sequence ID" value="NZ_JH591187.1"/>
</dbReference>
<evidence type="ECO:0000256" key="1">
    <source>
        <dbReference type="ARBA" id="ARBA00012104"/>
    </source>
</evidence>
<reference evidence="7 8" key="1">
    <citation type="submission" date="2011-11" db="EMBL/GenBank/DDBJ databases">
        <title>The Genome Sequence of Dialister succinatiphilus YIT 11850.</title>
        <authorList>
            <consortium name="The Broad Institute Genome Sequencing Platform"/>
            <person name="Earl A."/>
            <person name="Ward D."/>
            <person name="Feldgarden M."/>
            <person name="Gevers D."/>
            <person name="Morotomi M."/>
            <person name="Young S.K."/>
            <person name="Zeng Q."/>
            <person name="Gargeya S."/>
            <person name="Fitzgerald M."/>
            <person name="Haas B."/>
            <person name="Abouelleil A."/>
            <person name="Alvarado L."/>
            <person name="Arachchi H.M."/>
            <person name="Berlin A."/>
            <person name="Brown A."/>
            <person name="Chapman S.B."/>
            <person name="Dunbar C."/>
            <person name="Gearin G."/>
            <person name="Goldberg J."/>
            <person name="Griggs A."/>
            <person name="Gujja S."/>
            <person name="Heiman D."/>
            <person name="Howarth C."/>
            <person name="Lui A."/>
            <person name="MacDonald P.J.P."/>
            <person name="Montmayeur A."/>
            <person name="Murphy C."/>
            <person name="Neiman D."/>
            <person name="Pearson M."/>
            <person name="Priest M."/>
            <person name="Roberts A."/>
            <person name="Saif S."/>
            <person name="Shea T."/>
            <person name="Sisk P."/>
            <person name="Stolte C."/>
            <person name="Sykes S."/>
            <person name="Wortman J."/>
            <person name="Nusbaum C."/>
            <person name="Birren B."/>
        </authorList>
    </citation>
    <scope>NUCLEOTIDE SEQUENCE [LARGE SCALE GENOMIC DNA]</scope>
    <source>
        <strain evidence="7 8">YIT 11850</strain>
    </source>
</reference>
<dbReference type="Gene3D" id="3.40.1190.20">
    <property type="match status" value="1"/>
</dbReference>
<evidence type="ECO:0000313" key="8">
    <source>
        <dbReference type="Proteomes" id="UP000003277"/>
    </source>
</evidence>
<sequence>MGKHLLLVNDLPGYGKVALAAMMPVLTHMGHHIYNLPTALVSNTLDYGRFEILDTTDYMRNTIGVWKALGFSFDAISTGFIVSPAQAAMIANYCSRERLKGTKIFVDPIMGDEGHLYNGLTERTVEGMRRLVSQADYMVPNYTEAALIAGETYKKEGLSWVAMKNLLGRLHRMGNGSIAITSAKVDGEDAVAGFDKDRGEYFLRTFDMIPVRFPGTGDIFSAIFMGNVMNGVSMMDSVDKAMMAVRQMIVLSSSSGDSFKGIPVESCLEVIDSCQEDRK</sequence>
<name>H1CZZ8_9FIRM</name>
<accession>H1CZZ8</accession>
<dbReference type="EMBL" id="ADLT01000020">
    <property type="protein sequence ID" value="EHO63156.1"/>
    <property type="molecule type" value="Genomic_DNA"/>
</dbReference>
<evidence type="ECO:0000256" key="5">
    <source>
        <dbReference type="ARBA" id="ARBA00022840"/>
    </source>
</evidence>
<evidence type="ECO:0000256" key="2">
    <source>
        <dbReference type="ARBA" id="ARBA00022679"/>
    </source>
</evidence>
<dbReference type="EC" id="2.7.1.35" evidence="1"/>
<dbReference type="InterPro" id="IPR004625">
    <property type="entry name" value="PyrdxlKinase"/>
</dbReference>
<dbReference type="SUPFAM" id="SSF53613">
    <property type="entry name" value="Ribokinase-like"/>
    <property type="match status" value="1"/>
</dbReference>
<dbReference type="HOGENOM" id="CLU_046496_2_0_9"/>
<keyword evidence="3" id="KW-0547">Nucleotide-binding</keyword>
<dbReference type="OrthoDB" id="9800808at2"/>
<dbReference type="GeneID" id="98911921"/>
<comment type="caution">
    <text evidence="7">The sequence shown here is derived from an EMBL/GenBank/DDBJ whole genome shotgun (WGS) entry which is preliminary data.</text>
</comment>
<dbReference type="InterPro" id="IPR013749">
    <property type="entry name" value="PM/HMP-P_kinase-1"/>
</dbReference>
<feature type="domain" description="Pyridoxamine kinase/Phosphomethylpyrimidine kinase" evidence="6">
    <location>
        <begin position="70"/>
        <end position="254"/>
    </location>
</feature>
<evidence type="ECO:0000256" key="4">
    <source>
        <dbReference type="ARBA" id="ARBA00022777"/>
    </source>
</evidence>